<dbReference type="AlphaFoldDB" id="A0A2W7N4D6"/>
<dbReference type="PANTHER" id="PTHR43163">
    <property type="entry name" value="DIPEPTIDE TRANSPORT SYSTEM PERMEASE PROTEIN DPPB-RELATED"/>
    <property type="match status" value="1"/>
</dbReference>
<organism evidence="9 10">
    <name type="scientific">Palleronia aestuarii</name>
    <dbReference type="NCBI Taxonomy" id="568105"/>
    <lineage>
        <taxon>Bacteria</taxon>
        <taxon>Pseudomonadati</taxon>
        <taxon>Pseudomonadota</taxon>
        <taxon>Alphaproteobacteria</taxon>
        <taxon>Rhodobacterales</taxon>
        <taxon>Roseobacteraceae</taxon>
        <taxon>Palleronia</taxon>
    </lineage>
</organism>
<comment type="caution">
    <text evidence="9">The sequence shown here is derived from an EMBL/GenBank/DDBJ whole genome shotgun (WGS) entry which is preliminary data.</text>
</comment>
<dbReference type="Proteomes" id="UP000248916">
    <property type="component" value="Unassembled WGS sequence"/>
</dbReference>
<comment type="similarity">
    <text evidence="7">Belongs to the binding-protein-dependent transport system permease family.</text>
</comment>
<protein>
    <submittedName>
        <fullName evidence="9">Peptide/nickel transport system permease protein</fullName>
    </submittedName>
</protein>
<evidence type="ECO:0000256" key="4">
    <source>
        <dbReference type="ARBA" id="ARBA00022692"/>
    </source>
</evidence>
<dbReference type="Pfam" id="PF19300">
    <property type="entry name" value="BPD_transp_1_N"/>
    <property type="match status" value="1"/>
</dbReference>
<keyword evidence="2 7" id="KW-0813">Transport</keyword>
<evidence type="ECO:0000259" key="8">
    <source>
        <dbReference type="PROSITE" id="PS50928"/>
    </source>
</evidence>
<evidence type="ECO:0000256" key="6">
    <source>
        <dbReference type="ARBA" id="ARBA00023136"/>
    </source>
</evidence>
<keyword evidence="6 7" id="KW-0472">Membrane</keyword>
<dbReference type="Gene3D" id="1.10.3720.10">
    <property type="entry name" value="MetI-like"/>
    <property type="match status" value="1"/>
</dbReference>
<feature type="transmembrane region" description="Helical" evidence="7">
    <location>
        <begin position="280"/>
        <end position="301"/>
    </location>
</feature>
<reference evidence="9 10" key="1">
    <citation type="submission" date="2018-06" db="EMBL/GenBank/DDBJ databases">
        <title>Genomic Encyclopedia of Archaeal and Bacterial Type Strains, Phase II (KMG-II): from individual species to whole genera.</title>
        <authorList>
            <person name="Goeker M."/>
        </authorList>
    </citation>
    <scope>NUCLEOTIDE SEQUENCE [LARGE SCALE GENOMIC DNA]</scope>
    <source>
        <strain evidence="9 10">DSM 22009</strain>
    </source>
</reference>
<feature type="transmembrane region" description="Helical" evidence="7">
    <location>
        <begin position="102"/>
        <end position="123"/>
    </location>
</feature>
<dbReference type="InterPro" id="IPR035906">
    <property type="entry name" value="MetI-like_sf"/>
</dbReference>
<keyword evidence="10" id="KW-1185">Reference proteome</keyword>
<evidence type="ECO:0000256" key="1">
    <source>
        <dbReference type="ARBA" id="ARBA00004651"/>
    </source>
</evidence>
<accession>A0A2W7N4D6</accession>
<dbReference type="SUPFAM" id="SSF161098">
    <property type="entry name" value="MetI-like"/>
    <property type="match status" value="1"/>
</dbReference>
<feature type="transmembrane region" description="Helical" evidence="7">
    <location>
        <begin position="178"/>
        <end position="197"/>
    </location>
</feature>
<evidence type="ECO:0000313" key="9">
    <source>
        <dbReference type="EMBL" id="PZX14941.1"/>
    </source>
</evidence>
<evidence type="ECO:0000256" key="5">
    <source>
        <dbReference type="ARBA" id="ARBA00022989"/>
    </source>
</evidence>
<dbReference type="InterPro" id="IPR000515">
    <property type="entry name" value="MetI-like"/>
</dbReference>
<comment type="subcellular location">
    <subcellularLocation>
        <location evidence="1 7">Cell membrane</location>
        <topology evidence="1 7">Multi-pass membrane protein</topology>
    </subcellularLocation>
</comment>
<dbReference type="GO" id="GO:0005886">
    <property type="term" value="C:plasma membrane"/>
    <property type="evidence" value="ECO:0007669"/>
    <property type="project" value="UniProtKB-SubCell"/>
</dbReference>
<dbReference type="RefSeq" id="WP_111537896.1">
    <property type="nucleotide sequence ID" value="NZ_QKZL01000012.1"/>
</dbReference>
<feature type="transmembrane region" description="Helical" evidence="7">
    <location>
        <begin position="135"/>
        <end position="158"/>
    </location>
</feature>
<feature type="transmembrane region" description="Helical" evidence="7">
    <location>
        <begin position="12"/>
        <end position="30"/>
    </location>
</feature>
<dbReference type="InterPro" id="IPR045621">
    <property type="entry name" value="BPD_transp_1_N"/>
</dbReference>
<dbReference type="OrthoDB" id="9807402at2"/>
<evidence type="ECO:0000256" key="2">
    <source>
        <dbReference type="ARBA" id="ARBA00022448"/>
    </source>
</evidence>
<sequence>MILRGLVRIGQTLVVLLIVSFATFGLLKLAPGDPVQLALGAEYSETAYRSLQREMGLDQPFLVQYLAWARDFATGDWGRSYVARTDIFTFAVLEALPVTLTLASLSLFFAILIGVPLGVLSAVKKDSIFDAGAAVFALTGTAFPSFLLGILLIWLFGVKLGLFPVMGYVSPWQDPVTGLYHMVLPALTLSTYFIAMITRLTRATLIEVLEQPYIAAARARGEPRWRVIWVHGVRNIAMPLVTILGLQLGTLLQGTVLTETVFSLPGLGQMITDAVLSREYVVVQAGVMLTATLFITINLLVDLSYPFLDPRLRAR</sequence>
<gene>
    <name evidence="9" type="ORF">LX81_02792</name>
</gene>
<dbReference type="GO" id="GO:0071916">
    <property type="term" value="F:dipeptide transmembrane transporter activity"/>
    <property type="evidence" value="ECO:0007669"/>
    <property type="project" value="TreeGrafter"/>
</dbReference>
<evidence type="ECO:0000313" key="10">
    <source>
        <dbReference type="Proteomes" id="UP000248916"/>
    </source>
</evidence>
<dbReference type="PROSITE" id="PS50928">
    <property type="entry name" value="ABC_TM1"/>
    <property type="match status" value="1"/>
</dbReference>
<dbReference type="Pfam" id="PF00528">
    <property type="entry name" value="BPD_transp_1"/>
    <property type="match status" value="1"/>
</dbReference>
<dbReference type="PANTHER" id="PTHR43163:SF6">
    <property type="entry name" value="DIPEPTIDE TRANSPORT SYSTEM PERMEASE PROTEIN DPPB-RELATED"/>
    <property type="match status" value="1"/>
</dbReference>
<keyword evidence="4 7" id="KW-0812">Transmembrane</keyword>
<keyword evidence="5 7" id="KW-1133">Transmembrane helix</keyword>
<dbReference type="EMBL" id="QKZL01000012">
    <property type="protein sequence ID" value="PZX14941.1"/>
    <property type="molecule type" value="Genomic_DNA"/>
</dbReference>
<evidence type="ECO:0000256" key="7">
    <source>
        <dbReference type="RuleBase" id="RU363032"/>
    </source>
</evidence>
<name>A0A2W7N4D6_9RHOB</name>
<proteinExistence type="inferred from homology"/>
<keyword evidence="3" id="KW-1003">Cell membrane</keyword>
<feature type="domain" description="ABC transmembrane type-1" evidence="8">
    <location>
        <begin position="96"/>
        <end position="301"/>
    </location>
</feature>
<dbReference type="CDD" id="cd06261">
    <property type="entry name" value="TM_PBP2"/>
    <property type="match status" value="1"/>
</dbReference>
<evidence type="ECO:0000256" key="3">
    <source>
        <dbReference type="ARBA" id="ARBA00022475"/>
    </source>
</evidence>